<dbReference type="AlphaFoldDB" id="A0AAD5TSP9"/>
<dbReference type="Gene3D" id="3.30.40.10">
    <property type="entry name" value="Zinc/RING finger domain, C3HC4 (zinc finger)"/>
    <property type="match status" value="1"/>
</dbReference>
<keyword evidence="1" id="KW-0479">Metal-binding</keyword>
<feature type="domain" description="RING-type" evidence="5">
    <location>
        <begin position="30"/>
        <end position="77"/>
    </location>
</feature>
<gene>
    <name evidence="6" type="ORF">HK099_003488</name>
</gene>
<dbReference type="InterPro" id="IPR013083">
    <property type="entry name" value="Znf_RING/FYVE/PHD"/>
</dbReference>
<evidence type="ECO:0000259" key="5">
    <source>
        <dbReference type="PROSITE" id="PS50089"/>
    </source>
</evidence>
<reference evidence="6" key="1">
    <citation type="submission" date="2020-05" db="EMBL/GenBank/DDBJ databases">
        <title>Phylogenomic resolution of chytrid fungi.</title>
        <authorList>
            <person name="Stajich J.E."/>
            <person name="Amses K."/>
            <person name="Simmons R."/>
            <person name="Seto K."/>
            <person name="Myers J."/>
            <person name="Bonds A."/>
            <person name="Quandt C.A."/>
            <person name="Barry K."/>
            <person name="Liu P."/>
            <person name="Grigoriev I."/>
            <person name="Longcore J.E."/>
            <person name="James T.Y."/>
        </authorList>
    </citation>
    <scope>NUCLEOTIDE SEQUENCE</scope>
    <source>
        <strain evidence="6">JEL0476</strain>
    </source>
</reference>
<evidence type="ECO:0000256" key="1">
    <source>
        <dbReference type="ARBA" id="ARBA00022723"/>
    </source>
</evidence>
<protein>
    <recommendedName>
        <fullName evidence="5">RING-type domain-containing protein</fullName>
    </recommendedName>
</protein>
<keyword evidence="3" id="KW-0862">Zinc</keyword>
<comment type="caution">
    <text evidence="6">The sequence shown here is derived from an EMBL/GenBank/DDBJ whole genome shotgun (WGS) entry which is preliminary data.</text>
</comment>
<sequence>EMEQLKTFHYKKNELSSNIDNNERIEQHSCVICLESFNEGDSIRELKVCTHIFHKDCIDEWFSSKFNLNKRSCPLCSCDALNSR</sequence>
<dbReference type="SUPFAM" id="SSF57850">
    <property type="entry name" value="RING/U-box"/>
    <property type="match status" value="1"/>
</dbReference>
<name>A0AAD5TSP9_9FUNG</name>
<dbReference type="GO" id="GO:0008270">
    <property type="term" value="F:zinc ion binding"/>
    <property type="evidence" value="ECO:0007669"/>
    <property type="project" value="UniProtKB-KW"/>
</dbReference>
<dbReference type="PANTHER" id="PTHR14155">
    <property type="entry name" value="RING FINGER DOMAIN-CONTAINING"/>
    <property type="match status" value="1"/>
</dbReference>
<feature type="non-terminal residue" evidence="6">
    <location>
        <position position="1"/>
    </location>
</feature>
<dbReference type="PROSITE" id="PS50089">
    <property type="entry name" value="ZF_RING_2"/>
    <property type="match status" value="1"/>
</dbReference>
<evidence type="ECO:0000256" key="2">
    <source>
        <dbReference type="ARBA" id="ARBA00022771"/>
    </source>
</evidence>
<keyword evidence="2 4" id="KW-0863">Zinc-finger</keyword>
<evidence type="ECO:0000313" key="6">
    <source>
        <dbReference type="EMBL" id="KAJ3198715.1"/>
    </source>
</evidence>
<dbReference type="Pfam" id="PF13639">
    <property type="entry name" value="zf-RING_2"/>
    <property type="match status" value="1"/>
</dbReference>
<keyword evidence="7" id="KW-1185">Reference proteome</keyword>
<dbReference type="SMART" id="SM00184">
    <property type="entry name" value="RING"/>
    <property type="match status" value="1"/>
</dbReference>
<evidence type="ECO:0000256" key="4">
    <source>
        <dbReference type="PROSITE-ProRule" id="PRU00175"/>
    </source>
</evidence>
<dbReference type="Proteomes" id="UP001211065">
    <property type="component" value="Unassembled WGS sequence"/>
</dbReference>
<organism evidence="6 7">
    <name type="scientific">Clydaea vesicula</name>
    <dbReference type="NCBI Taxonomy" id="447962"/>
    <lineage>
        <taxon>Eukaryota</taxon>
        <taxon>Fungi</taxon>
        <taxon>Fungi incertae sedis</taxon>
        <taxon>Chytridiomycota</taxon>
        <taxon>Chytridiomycota incertae sedis</taxon>
        <taxon>Chytridiomycetes</taxon>
        <taxon>Lobulomycetales</taxon>
        <taxon>Lobulomycetaceae</taxon>
        <taxon>Clydaea</taxon>
    </lineage>
</organism>
<evidence type="ECO:0000256" key="3">
    <source>
        <dbReference type="ARBA" id="ARBA00022833"/>
    </source>
</evidence>
<dbReference type="InterPro" id="IPR053238">
    <property type="entry name" value="RING-H2_zinc_finger"/>
</dbReference>
<dbReference type="InterPro" id="IPR001841">
    <property type="entry name" value="Znf_RING"/>
</dbReference>
<accession>A0AAD5TSP9</accession>
<dbReference type="PANTHER" id="PTHR14155:SF627">
    <property type="entry name" value="OS06G0192800 PROTEIN"/>
    <property type="match status" value="1"/>
</dbReference>
<proteinExistence type="predicted"/>
<dbReference type="EMBL" id="JADGJW010002282">
    <property type="protein sequence ID" value="KAJ3198715.1"/>
    <property type="molecule type" value="Genomic_DNA"/>
</dbReference>
<evidence type="ECO:0000313" key="7">
    <source>
        <dbReference type="Proteomes" id="UP001211065"/>
    </source>
</evidence>